<dbReference type="Proteomes" id="UP000230094">
    <property type="component" value="Unassembled WGS sequence"/>
</dbReference>
<name>A0A2H0TBC9_9BACT</name>
<accession>A0A2H0TBC9</accession>
<evidence type="ECO:0000313" key="4">
    <source>
        <dbReference type="Proteomes" id="UP000230094"/>
    </source>
</evidence>
<reference evidence="4" key="1">
    <citation type="submission" date="2017-09" db="EMBL/GenBank/DDBJ databases">
        <title>Depth-based differentiation of microbial function through sediment-hosted aquifers and enrichment of novel symbionts in the deep terrestrial subsurface.</title>
        <authorList>
            <person name="Probst A.J."/>
            <person name="Ladd B."/>
            <person name="Jarett J.K."/>
            <person name="Geller-Mcgrath D.E."/>
            <person name="Sieber C.M.K."/>
            <person name="Emerson J.B."/>
            <person name="Anantharaman K."/>
            <person name="Thomas B.C."/>
            <person name="Malmstrom R."/>
            <person name="Stieglmeier M."/>
            <person name="Klingl A."/>
            <person name="Woyke T."/>
            <person name="Ryan C.M."/>
            <person name="Banfield J.F."/>
        </authorList>
    </citation>
    <scope>NUCLEOTIDE SEQUENCE [LARGE SCALE GENOMIC DNA]</scope>
</reference>
<evidence type="ECO:0000313" key="3">
    <source>
        <dbReference type="EMBL" id="PIR68303.1"/>
    </source>
</evidence>
<gene>
    <name evidence="3" type="ORF">COU49_01930</name>
</gene>
<dbReference type="EMBL" id="PFCQ01000011">
    <property type="protein sequence ID" value="PIR68303.1"/>
    <property type="molecule type" value="Genomic_DNA"/>
</dbReference>
<dbReference type="Gene3D" id="1.50.10.20">
    <property type="match status" value="1"/>
</dbReference>
<organism evidence="3 4">
    <name type="scientific">Candidatus Nomurabacteria bacterium CG10_big_fil_rev_8_21_14_0_10_35_16</name>
    <dbReference type="NCBI Taxonomy" id="1974731"/>
    <lineage>
        <taxon>Bacteria</taxon>
        <taxon>Candidatus Nomuraibacteriota</taxon>
    </lineage>
</organism>
<feature type="chain" id="PRO_5013937287" description="Transcobalamin-like C-terminal domain-containing protein" evidence="1">
    <location>
        <begin position="28"/>
        <end position="526"/>
    </location>
</feature>
<feature type="domain" description="Transcobalamin-like C-terminal" evidence="2">
    <location>
        <begin position="70"/>
        <end position="134"/>
    </location>
</feature>
<dbReference type="AlphaFoldDB" id="A0A2H0TBC9"/>
<protein>
    <recommendedName>
        <fullName evidence="2">Transcobalamin-like C-terminal domain-containing protein</fullName>
    </recommendedName>
</protein>
<keyword evidence="1" id="KW-0732">Signal</keyword>
<feature type="signal peptide" evidence="1">
    <location>
        <begin position="1"/>
        <end position="27"/>
    </location>
</feature>
<comment type="caution">
    <text evidence="3">The sequence shown here is derived from an EMBL/GenBank/DDBJ whole genome shotgun (WGS) entry which is preliminary data.</text>
</comment>
<dbReference type="Pfam" id="PF14478">
    <property type="entry name" value="DUF4430"/>
    <property type="match status" value="1"/>
</dbReference>
<dbReference type="SUPFAM" id="SSF48239">
    <property type="entry name" value="Terpenoid cyclases/Protein prenyltransferases"/>
    <property type="match status" value="1"/>
</dbReference>
<dbReference type="Gene3D" id="2.170.130.30">
    <property type="match status" value="1"/>
</dbReference>
<evidence type="ECO:0000256" key="1">
    <source>
        <dbReference type="SAM" id="SignalP"/>
    </source>
</evidence>
<dbReference type="InterPro" id="IPR027954">
    <property type="entry name" value="Transcobalamin-like_C"/>
</dbReference>
<sequence length="526" mass="58179">MKNNFKITIFLFTSLIIFSGFTNFVQADTPLLIEENIILKNQCEVEDVNGIKHIFPEDSSTDEYLAICALAEALEQNFVNNIEFVDFGFGLFVNSINGIAPENSYWKLHLNTLGADVGVAQLSLKVGDVVSFILTAFDPITFEEEALGDSLILTIEALDPVLSKNDEDVVIPASGGFVYKTPPLSILRAVDYLRDVHQIYRADTGSDLYTDWATIAYSAAGVLDDVHDLVFSNLKNYNVPSLLLTDNERRTMVLLSIGENPYSFSGVNYVKIITDAFDGVQFGDSLWVNDDIFALIPLASVGYTSDDDIIIKDVALILSRQNQDNGSWENSVDLTSAAIQALFPFKSISGVSLAISNAGNYLQNMQRENGGWESVYATSWAMQTMTTLNVLWSRGGQGPVEYFNSQQAEDGAILLSDTSVKNKMWATSYVIPAVLGKPWSSIFQKFPKMIEDENPKKDIINVEKLNQKVITKQELTDLELAPQALIASVIEGDVAINKQSFLKTAGLDVLNFIQNGIHQLSRLFSF</sequence>
<proteinExistence type="predicted"/>
<evidence type="ECO:0000259" key="2">
    <source>
        <dbReference type="Pfam" id="PF14478"/>
    </source>
</evidence>
<dbReference type="InterPro" id="IPR008930">
    <property type="entry name" value="Terpenoid_cyclase/PrenylTrfase"/>
</dbReference>